<evidence type="ECO:0000256" key="5">
    <source>
        <dbReference type="ARBA" id="ARBA00022989"/>
    </source>
</evidence>
<sequence>MKLLCLVWIVGVIFTFVSETASMLIIGKAIKGVAIGVAFATVPTYLFEIIPYKRRARMLTLFTFFWALGTLFMFLLPIACSGHLHGRRYLNFHCLVDLVPLSFSTIAVLFVPESPKWLAGNNKWTNAADVLESIESKNSGNLEKTKTHSERVKLGDKHFVVKKYSTTMDIKSCNLNALFGRKYIKEISLGILLQLFVDCMGVKVLVESLGYICSACQVSSIDELRMVQMFDLLVRCLFAIVPLLILDNMRRKDVFMFGVAMIALCMCIYTIMFLGFSLKRPARSLLYFNSDWVSKVEFYDEKASLVLALTIVMDVLYNALIVPSSWLIILENFSTSSRVRGWIVVSSSHWLFACSISLAYPFLLLHLNGWVLFVSTIFCTVGLILSLQIPETKETAAPMVEVGRRQLCSDGGKTWETVPDSRPSRAKNRLGALP</sequence>
<keyword evidence="4 8" id="KW-0812">Transmembrane</keyword>
<dbReference type="PANTHER" id="PTHR48023:SF4">
    <property type="entry name" value="D-XYLOSE-PROTON SYMPORTER-LIKE 2"/>
    <property type="match status" value="1"/>
</dbReference>
<dbReference type="InterPro" id="IPR005829">
    <property type="entry name" value="Sugar_transporter_CS"/>
</dbReference>
<dbReference type="RefSeq" id="XP_066827718.1">
    <property type="nucleotide sequence ID" value="XM_066976738.1"/>
</dbReference>
<feature type="transmembrane region" description="Helical" evidence="8">
    <location>
        <begin position="305"/>
        <end position="330"/>
    </location>
</feature>
<dbReference type="PANTHER" id="PTHR48023">
    <property type="entry name" value="D-XYLOSE-PROTON SYMPORTER-LIKE 2"/>
    <property type="match status" value="1"/>
</dbReference>
<comment type="similarity">
    <text evidence="2">Belongs to the major facilitator superfamily. Sugar transporter (TC 2.A.1.1) family.</text>
</comment>
<proteinExistence type="inferred from homology"/>
<evidence type="ECO:0000256" key="3">
    <source>
        <dbReference type="ARBA" id="ARBA00022448"/>
    </source>
</evidence>
<keyword evidence="6 8" id="KW-0472">Membrane</keyword>
<evidence type="ECO:0000256" key="4">
    <source>
        <dbReference type="ARBA" id="ARBA00022692"/>
    </source>
</evidence>
<organism evidence="10 11">
    <name type="scientific">Lodderomyces beijingensis</name>
    <dbReference type="NCBI Taxonomy" id="1775926"/>
    <lineage>
        <taxon>Eukaryota</taxon>
        <taxon>Fungi</taxon>
        <taxon>Dikarya</taxon>
        <taxon>Ascomycota</taxon>
        <taxon>Saccharomycotina</taxon>
        <taxon>Pichiomycetes</taxon>
        <taxon>Debaryomycetaceae</taxon>
        <taxon>Candida/Lodderomyces clade</taxon>
        <taxon>Lodderomyces</taxon>
    </lineage>
</organism>
<dbReference type="InterPro" id="IPR036259">
    <property type="entry name" value="MFS_trans_sf"/>
</dbReference>
<name>A0ABP0ZIB8_9ASCO</name>
<feature type="transmembrane region" description="Helical" evidence="8">
    <location>
        <begin position="342"/>
        <end position="363"/>
    </location>
</feature>
<evidence type="ECO:0000259" key="9">
    <source>
        <dbReference type="PROSITE" id="PS50850"/>
    </source>
</evidence>
<dbReference type="SUPFAM" id="SSF103473">
    <property type="entry name" value="MFS general substrate transporter"/>
    <property type="match status" value="1"/>
</dbReference>
<feature type="transmembrane region" description="Helical" evidence="8">
    <location>
        <begin position="59"/>
        <end position="78"/>
    </location>
</feature>
<dbReference type="PROSITE" id="PS00217">
    <property type="entry name" value="SUGAR_TRANSPORT_2"/>
    <property type="match status" value="1"/>
</dbReference>
<evidence type="ECO:0000313" key="11">
    <source>
        <dbReference type="Proteomes" id="UP001497383"/>
    </source>
</evidence>
<dbReference type="Proteomes" id="UP001497383">
    <property type="component" value="Chromosome 1"/>
</dbReference>
<dbReference type="GeneID" id="92205976"/>
<evidence type="ECO:0000256" key="2">
    <source>
        <dbReference type="ARBA" id="ARBA00010992"/>
    </source>
</evidence>
<dbReference type="InterPro" id="IPR020846">
    <property type="entry name" value="MFS_dom"/>
</dbReference>
<gene>
    <name evidence="10" type="ORF">LODBEIA_P07800</name>
</gene>
<comment type="subcellular location">
    <subcellularLocation>
        <location evidence="1">Membrane</location>
        <topology evidence="1">Multi-pass membrane protein</topology>
    </subcellularLocation>
</comment>
<dbReference type="InterPro" id="IPR005828">
    <property type="entry name" value="MFS_sugar_transport-like"/>
</dbReference>
<dbReference type="PROSITE" id="PS50850">
    <property type="entry name" value="MFS"/>
    <property type="match status" value="1"/>
</dbReference>
<feature type="region of interest" description="Disordered" evidence="7">
    <location>
        <begin position="413"/>
        <end position="434"/>
    </location>
</feature>
<feature type="transmembrane region" description="Helical" evidence="8">
    <location>
        <begin position="254"/>
        <end position="278"/>
    </location>
</feature>
<dbReference type="InterPro" id="IPR050820">
    <property type="entry name" value="MFS_Sugar_Transporter"/>
</dbReference>
<dbReference type="Gene3D" id="1.20.1250.20">
    <property type="entry name" value="MFS general substrate transporter like domains"/>
    <property type="match status" value="1"/>
</dbReference>
<evidence type="ECO:0000313" key="10">
    <source>
        <dbReference type="EMBL" id="CAK9436222.1"/>
    </source>
</evidence>
<evidence type="ECO:0000256" key="7">
    <source>
        <dbReference type="SAM" id="MobiDB-lite"/>
    </source>
</evidence>
<reference evidence="10 11" key="1">
    <citation type="submission" date="2024-03" db="EMBL/GenBank/DDBJ databases">
        <authorList>
            <person name="Brejova B."/>
        </authorList>
    </citation>
    <scope>NUCLEOTIDE SEQUENCE [LARGE SCALE GENOMIC DNA]</scope>
    <source>
        <strain evidence="10 11">CBS 14171</strain>
    </source>
</reference>
<keyword evidence="5 8" id="KW-1133">Transmembrane helix</keyword>
<feature type="transmembrane region" description="Helical" evidence="8">
    <location>
        <begin position="369"/>
        <end position="389"/>
    </location>
</feature>
<evidence type="ECO:0000256" key="8">
    <source>
        <dbReference type="SAM" id="Phobius"/>
    </source>
</evidence>
<accession>A0ABP0ZIB8</accession>
<dbReference type="Pfam" id="PF00083">
    <property type="entry name" value="Sugar_tr"/>
    <property type="match status" value="1"/>
</dbReference>
<protein>
    <recommendedName>
        <fullName evidence="9">Major facilitator superfamily (MFS) profile domain-containing protein</fullName>
    </recommendedName>
</protein>
<evidence type="ECO:0000256" key="1">
    <source>
        <dbReference type="ARBA" id="ARBA00004141"/>
    </source>
</evidence>
<keyword evidence="11" id="KW-1185">Reference proteome</keyword>
<keyword evidence="3" id="KW-0813">Transport</keyword>
<feature type="transmembrane region" description="Helical" evidence="8">
    <location>
        <begin position="28"/>
        <end position="47"/>
    </location>
</feature>
<feature type="domain" description="Major facilitator superfamily (MFS) profile" evidence="9">
    <location>
        <begin position="1"/>
        <end position="394"/>
    </location>
</feature>
<dbReference type="EMBL" id="OZ022405">
    <property type="protein sequence ID" value="CAK9436222.1"/>
    <property type="molecule type" value="Genomic_DNA"/>
</dbReference>
<evidence type="ECO:0000256" key="6">
    <source>
        <dbReference type="ARBA" id="ARBA00023136"/>
    </source>
</evidence>